<reference evidence="2" key="1">
    <citation type="submission" date="2016-10" db="EMBL/GenBank/DDBJ databases">
        <authorList>
            <person name="Varghese N."/>
            <person name="Submissions S."/>
        </authorList>
    </citation>
    <scope>NUCLEOTIDE SEQUENCE [LARGE SCALE GENOMIC DNA]</scope>
    <source>
        <strain evidence="2">ATCC 700379</strain>
    </source>
</reference>
<dbReference type="EMBL" id="FOOY01000004">
    <property type="protein sequence ID" value="SFG07610.1"/>
    <property type="molecule type" value="Genomic_DNA"/>
</dbReference>
<gene>
    <name evidence="1" type="ORF">SAMN02982927_00574</name>
</gene>
<proteinExistence type="predicted"/>
<dbReference type="AlphaFoldDB" id="A0A1I2NX68"/>
<dbReference type="Proteomes" id="UP000198752">
    <property type="component" value="Unassembled WGS sequence"/>
</dbReference>
<keyword evidence="2" id="KW-1185">Reference proteome</keyword>
<evidence type="ECO:0000313" key="2">
    <source>
        <dbReference type="Proteomes" id="UP000198752"/>
    </source>
</evidence>
<name>A0A1I2NX68_9BACL</name>
<accession>A0A1I2NX68</accession>
<evidence type="ECO:0000313" key="1">
    <source>
        <dbReference type="EMBL" id="SFG07610.1"/>
    </source>
</evidence>
<organism evidence="1 2">
    <name type="scientific">Sporolactobacillus nakayamae</name>
    <dbReference type="NCBI Taxonomy" id="269670"/>
    <lineage>
        <taxon>Bacteria</taxon>
        <taxon>Bacillati</taxon>
        <taxon>Bacillota</taxon>
        <taxon>Bacilli</taxon>
        <taxon>Bacillales</taxon>
        <taxon>Sporolactobacillaceae</taxon>
        <taxon>Sporolactobacillus</taxon>
    </lineage>
</organism>
<sequence>MICFHIQKLTVTLQWKPRYIDRASRVRRNQLIKKAHETILDRQCEHSLFL</sequence>
<protein>
    <submittedName>
        <fullName evidence="1">Uncharacterized protein</fullName>
    </submittedName>
</protein>